<reference evidence="2" key="1">
    <citation type="submission" date="2022-10" db="EMBL/GenBank/DDBJ databases">
        <authorList>
            <person name="Turner M.S."/>
            <person name="Huang W."/>
        </authorList>
    </citation>
    <scope>NUCLEOTIDE SEQUENCE</scope>
    <source>
        <strain evidence="2">54</strain>
    </source>
</reference>
<dbReference type="RefSeq" id="WP_257589912.1">
    <property type="nucleotide sequence ID" value="NZ_JAOWLT010000006.1"/>
</dbReference>
<proteinExistence type="predicted"/>
<dbReference type="Proteomes" id="UP001152598">
    <property type="component" value="Unassembled WGS sequence"/>
</dbReference>
<accession>A0AAP4DUZ0</accession>
<dbReference type="InterPro" id="IPR025285">
    <property type="entry name" value="DUF4145"/>
</dbReference>
<gene>
    <name evidence="2" type="ORF">OGZ50_10795</name>
</gene>
<dbReference type="EMBL" id="JAOWLV010000006">
    <property type="protein sequence ID" value="MDG4977221.1"/>
    <property type="molecule type" value="Genomic_DNA"/>
</dbReference>
<protein>
    <submittedName>
        <fullName evidence="2">DUF4145 domain-containing protein</fullName>
    </submittedName>
</protein>
<feature type="domain" description="DUF4145" evidence="1">
    <location>
        <begin position="97"/>
        <end position="187"/>
    </location>
</feature>
<sequence length="223" mass="25441">MNDNFNCPFCGSSFPLIDETYRYNVVSFDSINRGFHATEQTDALKVEMFKCPTCKETIARTLGIGSKYQGVVTNIYPQSLAKQFPDFIPQQIREDYEEAYSIVNLSPKASATLSRRALQGMIRDFHGIKKSRLVDEIDALEEIVTIPEKTVLDSIRNIGNVGAHTEKDINVILEIKPGEAENLLEVIEFFMNSWYIARHNVEVLFGKVNNTKQRLNEDKKKLK</sequence>
<comment type="caution">
    <text evidence="2">The sequence shown here is derived from an EMBL/GenBank/DDBJ whole genome shotgun (WGS) entry which is preliminary data.</text>
</comment>
<organism evidence="2 3">
    <name type="scientific">Lactococcus lactis</name>
    <dbReference type="NCBI Taxonomy" id="1358"/>
    <lineage>
        <taxon>Bacteria</taxon>
        <taxon>Bacillati</taxon>
        <taxon>Bacillota</taxon>
        <taxon>Bacilli</taxon>
        <taxon>Lactobacillales</taxon>
        <taxon>Streptococcaceae</taxon>
        <taxon>Lactococcus</taxon>
    </lineage>
</organism>
<name>A0AAP4DUZ0_9LACT</name>
<evidence type="ECO:0000313" key="3">
    <source>
        <dbReference type="Proteomes" id="UP001152598"/>
    </source>
</evidence>
<reference evidence="2" key="2">
    <citation type="journal article" date="2023" name="Food Microbiol.">
        <title>Evaluation of the fermentation potential of lactic acid bacteria isolated from herbs, fruits and vegetables as starter cultures in nut-based milk alternatives.</title>
        <authorList>
            <person name="Huang W."/>
            <person name="Dong A."/>
            <person name="Pham H.T."/>
            <person name="Zhou C."/>
            <person name="Huo Z."/>
            <person name="Watjen A.P."/>
            <person name="Prakash S."/>
            <person name="Bang-Berthelsen C.H."/>
            <person name="Turner M.S."/>
        </authorList>
    </citation>
    <scope>NUCLEOTIDE SEQUENCE</scope>
    <source>
        <strain evidence="2">54</strain>
    </source>
</reference>
<evidence type="ECO:0000259" key="1">
    <source>
        <dbReference type="Pfam" id="PF13643"/>
    </source>
</evidence>
<dbReference type="Pfam" id="PF13643">
    <property type="entry name" value="DUF4145"/>
    <property type="match status" value="1"/>
</dbReference>
<dbReference type="AlphaFoldDB" id="A0AAP4DUZ0"/>
<evidence type="ECO:0000313" key="2">
    <source>
        <dbReference type="EMBL" id="MDG4977221.1"/>
    </source>
</evidence>